<dbReference type="Proteomes" id="UP000294200">
    <property type="component" value="Unassembled WGS sequence"/>
</dbReference>
<keyword evidence="1" id="KW-1133">Transmembrane helix</keyword>
<feature type="transmembrane region" description="Helical" evidence="1">
    <location>
        <begin position="7"/>
        <end position="29"/>
    </location>
</feature>
<dbReference type="AlphaFoldDB" id="A0A4R0XDV3"/>
<evidence type="ECO:0000256" key="1">
    <source>
        <dbReference type="SAM" id="Phobius"/>
    </source>
</evidence>
<organism evidence="2 3">
    <name type="scientific">Paraburkholderia steynii</name>
    <dbReference type="NCBI Taxonomy" id="1245441"/>
    <lineage>
        <taxon>Bacteria</taxon>
        <taxon>Pseudomonadati</taxon>
        <taxon>Pseudomonadota</taxon>
        <taxon>Betaproteobacteria</taxon>
        <taxon>Burkholderiales</taxon>
        <taxon>Burkholderiaceae</taxon>
        <taxon>Paraburkholderia</taxon>
    </lineage>
</organism>
<dbReference type="PROSITE" id="PS51257">
    <property type="entry name" value="PROKAR_LIPOPROTEIN"/>
    <property type="match status" value="1"/>
</dbReference>
<evidence type="ECO:0000313" key="3">
    <source>
        <dbReference type="Proteomes" id="UP000294200"/>
    </source>
</evidence>
<evidence type="ECO:0000313" key="2">
    <source>
        <dbReference type="EMBL" id="TCG05069.1"/>
    </source>
</evidence>
<comment type="caution">
    <text evidence="2">The sequence shown here is derived from an EMBL/GenBank/DDBJ whole genome shotgun (WGS) entry which is preliminary data.</text>
</comment>
<feature type="transmembrane region" description="Helical" evidence="1">
    <location>
        <begin position="65"/>
        <end position="89"/>
    </location>
</feature>
<keyword evidence="3" id="KW-1185">Reference proteome</keyword>
<gene>
    <name evidence="2" type="ORF">BZM27_36515</name>
</gene>
<sequence length="99" mass="11023">MKAVHFRIAYALGFIAASCIGGWYLGAFISRLPFWIPSWLFEAIHSAVKLSGQNKIDNEDDIETLGLICLLVACCAVVALVLRIASILIGRYVRRRLRS</sequence>
<keyword evidence="1" id="KW-0472">Membrane</keyword>
<reference evidence="2 3" key="1">
    <citation type="submission" date="2017-02" db="EMBL/GenBank/DDBJ databases">
        <title>Paraburkholderia sophoroidis sp. nov. and Paraburkholderia steynii sp. nov. rhizobial symbionts of the fynbos legume Hypocalyptus sophoroides.</title>
        <authorList>
            <person name="Steenkamp E.T."/>
            <person name="Beukes C.W."/>
            <person name="Van Zyl E."/>
            <person name="Avontuur J."/>
            <person name="Chan W.Y."/>
            <person name="Hassen A."/>
            <person name="Palmer M."/>
            <person name="Mthombeni L."/>
            <person name="Phalane F."/>
            <person name="Sereme K."/>
            <person name="Venter S.N."/>
        </authorList>
    </citation>
    <scope>NUCLEOTIDE SEQUENCE [LARGE SCALE GENOMIC DNA]</scope>
    <source>
        <strain evidence="2 3">HC1.1ba</strain>
    </source>
</reference>
<protein>
    <submittedName>
        <fullName evidence="2">Uncharacterized protein</fullName>
    </submittedName>
</protein>
<name>A0A4R0XDV3_9BURK</name>
<proteinExistence type="predicted"/>
<keyword evidence="1" id="KW-0812">Transmembrane</keyword>
<dbReference type="EMBL" id="MWML01000198">
    <property type="protein sequence ID" value="TCG05069.1"/>
    <property type="molecule type" value="Genomic_DNA"/>
</dbReference>
<accession>A0A4R0XDV3</accession>